<dbReference type="EMBL" id="JAEAOA010001916">
    <property type="protein sequence ID" value="KAK3584058.1"/>
    <property type="molecule type" value="Genomic_DNA"/>
</dbReference>
<accession>A0AAE0S2M8</accession>
<feature type="compositionally biased region" description="Polar residues" evidence="1">
    <location>
        <begin position="107"/>
        <end position="117"/>
    </location>
</feature>
<dbReference type="AlphaFoldDB" id="A0AAE0S2M8"/>
<dbReference type="Proteomes" id="UP001195483">
    <property type="component" value="Unassembled WGS sequence"/>
</dbReference>
<evidence type="ECO:0000256" key="1">
    <source>
        <dbReference type="SAM" id="MobiDB-lite"/>
    </source>
</evidence>
<gene>
    <name evidence="2" type="ORF">CHS0354_032412</name>
</gene>
<proteinExistence type="predicted"/>
<feature type="compositionally biased region" description="Polar residues" evidence="1">
    <location>
        <begin position="87"/>
        <end position="99"/>
    </location>
</feature>
<evidence type="ECO:0000313" key="3">
    <source>
        <dbReference type="Proteomes" id="UP001195483"/>
    </source>
</evidence>
<protein>
    <submittedName>
        <fullName evidence="2">Uncharacterized protein</fullName>
    </submittedName>
</protein>
<feature type="region of interest" description="Disordered" evidence="1">
    <location>
        <begin position="87"/>
        <end position="117"/>
    </location>
</feature>
<sequence>MRIRDTAYQLLPASKKVNSTKLFEDLGRLGKQYVLKYPSLNQMDFFGADKDAVQVNEEDVKQELKDLLRRFGGQDKEYQFPPVDVTLSTRNVSASPNRQKTGESQHTKISSKNKVQI</sequence>
<comment type="caution">
    <text evidence="2">The sequence shown here is derived from an EMBL/GenBank/DDBJ whole genome shotgun (WGS) entry which is preliminary data.</text>
</comment>
<organism evidence="2 3">
    <name type="scientific">Potamilus streckersoni</name>
    <dbReference type="NCBI Taxonomy" id="2493646"/>
    <lineage>
        <taxon>Eukaryota</taxon>
        <taxon>Metazoa</taxon>
        <taxon>Spiralia</taxon>
        <taxon>Lophotrochozoa</taxon>
        <taxon>Mollusca</taxon>
        <taxon>Bivalvia</taxon>
        <taxon>Autobranchia</taxon>
        <taxon>Heteroconchia</taxon>
        <taxon>Palaeoheterodonta</taxon>
        <taxon>Unionida</taxon>
        <taxon>Unionoidea</taxon>
        <taxon>Unionidae</taxon>
        <taxon>Ambleminae</taxon>
        <taxon>Lampsilini</taxon>
        <taxon>Potamilus</taxon>
    </lineage>
</organism>
<reference evidence="2" key="1">
    <citation type="journal article" date="2021" name="Genome Biol. Evol.">
        <title>A High-Quality Reference Genome for a Parasitic Bivalve with Doubly Uniparental Inheritance (Bivalvia: Unionida).</title>
        <authorList>
            <person name="Smith C.H."/>
        </authorList>
    </citation>
    <scope>NUCLEOTIDE SEQUENCE</scope>
    <source>
        <strain evidence="2">CHS0354</strain>
    </source>
</reference>
<reference evidence="2" key="2">
    <citation type="journal article" date="2021" name="Genome Biol. Evol.">
        <title>Developing a high-quality reference genome for a parasitic bivalve with doubly uniparental inheritance (Bivalvia: Unionida).</title>
        <authorList>
            <person name="Smith C.H."/>
        </authorList>
    </citation>
    <scope>NUCLEOTIDE SEQUENCE</scope>
    <source>
        <strain evidence="2">CHS0354</strain>
        <tissue evidence="2">Mantle</tissue>
    </source>
</reference>
<name>A0AAE0S2M8_9BIVA</name>
<keyword evidence="3" id="KW-1185">Reference proteome</keyword>
<evidence type="ECO:0000313" key="2">
    <source>
        <dbReference type="EMBL" id="KAK3584058.1"/>
    </source>
</evidence>
<reference evidence="2" key="3">
    <citation type="submission" date="2023-05" db="EMBL/GenBank/DDBJ databases">
        <authorList>
            <person name="Smith C.H."/>
        </authorList>
    </citation>
    <scope>NUCLEOTIDE SEQUENCE</scope>
    <source>
        <strain evidence="2">CHS0354</strain>
        <tissue evidence="2">Mantle</tissue>
    </source>
</reference>